<dbReference type="EMBL" id="JADOTY010000001">
    <property type="protein sequence ID" value="MBG6099939.1"/>
    <property type="molecule type" value="Genomic_DNA"/>
</dbReference>
<evidence type="ECO:0008006" key="3">
    <source>
        <dbReference type="Google" id="ProtNLM"/>
    </source>
</evidence>
<dbReference type="Gene3D" id="3.40.50.300">
    <property type="entry name" value="P-loop containing nucleotide triphosphate hydrolases"/>
    <property type="match status" value="1"/>
</dbReference>
<sequence>MTTAVMTLVARCESAPKYMPAYGAWTGRGKKFRSLSLILTGRRQKNKTVSLPAISAVSGGMAADNHRVDHARRLSHVRWLAGGTGSGKSTLARALAERYDVLIYDGDRAERDYVSRCTAHEQPYLWALLQAPLAQNWSGRSAQEIFESMPSLHGETFGFVVDDLLALPTERPVLVDDFRTLPREVAPLLTWPEQAAFLLPTPQFRDGALRARFADDARARANWGDGDHSEALALRLARDELWDAEVRRQAIKLRLPVITVDGSCEAHDLVDDLAARFRLDHRQLVGPPISIS</sequence>
<dbReference type="CDD" id="cd02019">
    <property type="entry name" value="NK"/>
    <property type="match status" value="1"/>
</dbReference>
<protein>
    <recommendedName>
        <fullName evidence="3">AAA domain-containing protein</fullName>
    </recommendedName>
</protein>
<reference evidence="1 2" key="1">
    <citation type="submission" date="2020-11" db="EMBL/GenBank/DDBJ databases">
        <title>Sequencing the genomes of 1000 actinobacteria strains.</title>
        <authorList>
            <person name="Klenk H.-P."/>
        </authorList>
    </citation>
    <scope>NUCLEOTIDE SEQUENCE [LARGE SCALE GENOMIC DNA]</scope>
    <source>
        <strain evidence="1 2">DSM 101695</strain>
    </source>
</reference>
<organism evidence="1 2">
    <name type="scientific">Micromonospora vinacea</name>
    <dbReference type="NCBI Taxonomy" id="709878"/>
    <lineage>
        <taxon>Bacteria</taxon>
        <taxon>Bacillati</taxon>
        <taxon>Actinomycetota</taxon>
        <taxon>Actinomycetes</taxon>
        <taxon>Micromonosporales</taxon>
        <taxon>Micromonosporaceae</taxon>
        <taxon>Micromonospora</taxon>
    </lineage>
</organism>
<proteinExistence type="predicted"/>
<keyword evidence="2" id="KW-1185">Reference proteome</keyword>
<dbReference type="RefSeq" id="WP_196919200.1">
    <property type="nucleotide sequence ID" value="NZ_JADOTY010000001.1"/>
</dbReference>
<accession>A0ABS0JW42</accession>
<dbReference type="InterPro" id="IPR027417">
    <property type="entry name" value="P-loop_NTPase"/>
</dbReference>
<dbReference type="SUPFAM" id="SSF52540">
    <property type="entry name" value="P-loop containing nucleoside triphosphate hydrolases"/>
    <property type="match status" value="1"/>
</dbReference>
<gene>
    <name evidence="1" type="ORF">IW249_000353</name>
</gene>
<dbReference type="Proteomes" id="UP000631791">
    <property type="component" value="Unassembled WGS sequence"/>
</dbReference>
<comment type="caution">
    <text evidence="1">The sequence shown here is derived from an EMBL/GenBank/DDBJ whole genome shotgun (WGS) entry which is preliminary data.</text>
</comment>
<evidence type="ECO:0000313" key="2">
    <source>
        <dbReference type="Proteomes" id="UP000631791"/>
    </source>
</evidence>
<evidence type="ECO:0000313" key="1">
    <source>
        <dbReference type="EMBL" id="MBG6099939.1"/>
    </source>
</evidence>
<name>A0ABS0JW42_9ACTN</name>